<keyword evidence="5 7" id="KW-0472">Membrane</keyword>
<dbReference type="InterPro" id="IPR050814">
    <property type="entry name" value="Myo-inositol_Transporter"/>
</dbReference>
<dbReference type="Gramene" id="CDP05601">
    <property type="protein sequence ID" value="CDP05601"/>
    <property type="gene ID" value="GSCOC_T00020740001"/>
</dbReference>
<accession>A0A068UAT3</accession>
<dbReference type="Pfam" id="PF00083">
    <property type="entry name" value="Sugar_tr"/>
    <property type="match status" value="2"/>
</dbReference>
<dbReference type="PANTHER" id="PTHR48020:SF38">
    <property type="entry name" value="INOSITOL TRANSPORTER 2-RELATED"/>
    <property type="match status" value="1"/>
</dbReference>
<feature type="transmembrane region" description="Helical" evidence="7">
    <location>
        <begin position="335"/>
        <end position="353"/>
    </location>
</feature>
<evidence type="ECO:0000256" key="6">
    <source>
        <dbReference type="ARBA" id="ARBA00044504"/>
    </source>
</evidence>
<keyword evidence="3 7" id="KW-0812">Transmembrane</keyword>
<gene>
    <name evidence="9" type="ORF">GSCOC_T00020740001</name>
</gene>
<feature type="transmembrane region" description="Helical" evidence="7">
    <location>
        <begin position="29"/>
        <end position="54"/>
    </location>
</feature>
<evidence type="ECO:0000313" key="10">
    <source>
        <dbReference type="Proteomes" id="UP000295252"/>
    </source>
</evidence>
<dbReference type="InterPro" id="IPR005828">
    <property type="entry name" value="MFS_sugar_transport-like"/>
</dbReference>
<evidence type="ECO:0000256" key="1">
    <source>
        <dbReference type="ARBA" id="ARBA00004141"/>
    </source>
</evidence>
<dbReference type="InterPro" id="IPR036259">
    <property type="entry name" value="MFS_trans_sf"/>
</dbReference>
<evidence type="ECO:0000256" key="5">
    <source>
        <dbReference type="ARBA" id="ARBA00023136"/>
    </source>
</evidence>
<feature type="transmembrane region" description="Helical" evidence="7">
    <location>
        <begin position="66"/>
        <end position="89"/>
    </location>
</feature>
<evidence type="ECO:0000256" key="2">
    <source>
        <dbReference type="ARBA" id="ARBA00022448"/>
    </source>
</evidence>
<organism evidence="9 10">
    <name type="scientific">Coffea canephora</name>
    <name type="common">Robusta coffee</name>
    <dbReference type="NCBI Taxonomy" id="49390"/>
    <lineage>
        <taxon>Eukaryota</taxon>
        <taxon>Viridiplantae</taxon>
        <taxon>Streptophyta</taxon>
        <taxon>Embryophyta</taxon>
        <taxon>Tracheophyta</taxon>
        <taxon>Spermatophyta</taxon>
        <taxon>Magnoliopsida</taxon>
        <taxon>eudicotyledons</taxon>
        <taxon>Gunneridae</taxon>
        <taxon>Pentapetalae</taxon>
        <taxon>asterids</taxon>
        <taxon>lamiids</taxon>
        <taxon>Gentianales</taxon>
        <taxon>Rubiaceae</taxon>
        <taxon>Ixoroideae</taxon>
        <taxon>Gardenieae complex</taxon>
        <taxon>Bertiereae - Coffeeae clade</taxon>
        <taxon>Coffeeae</taxon>
        <taxon>Coffea</taxon>
    </lineage>
</organism>
<dbReference type="EMBL" id="HG739101">
    <property type="protein sequence ID" value="CDP05601.1"/>
    <property type="molecule type" value="Genomic_DNA"/>
</dbReference>
<feature type="transmembrane region" description="Helical" evidence="7">
    <location>
        <begin position="302"/>
        <end position="323"/>
    </location>
</feature>
<dbReference type="PROSITE" id="PS50850">
    <property type="entry name" value="MFS"/>
    <property type="match status" value="1"/>
</dbReference>
<keyword evidence="2" id="KW-0813">Transport</keyword>
<name>A0A068UAT3_COFCA</name>
<proteinExistence type="inferred from homology"/>
<dbReference type="OMA" id="PWIVNSA"/>
<dbReference type="FunFam" id="1.20.1250.20:FF:000137">
    <property type="entry name" value="Probable inositol transporter 2"/>
    <property type="match status" value="1"/>
</dbReference>
<protein>
    <recommendedName>
        <fullName evidence="8">Major facilitator superfamily (MFS) profile domain-containing protein</fullName>
    </recommendedName>
</protein>
<evidence type="ECO:0000313" key="9">
    <source>
        <dbReference type="EMBL" id="CDP05601.1"/>
    </source>
</evidence>
<evidence type="ECO:0000256" key="4">
    <source>
        <dbReference type="ARBA" id="ARBA00022989"/>
    </source>
</evidence>
<evidence type="ECO:0000259" key="8">
    <source>
        <dbReference type="PROSITE" id="PS50850"/>
    </source>
</evidence>
<keyword evidence="4 7" id="KW-1133">Transmembrane helix</keyword>
<dbReference type="GO" id="GO:0005366">
    <property type="term" value="F:myo-inositol:proton symporter activity"/>
    <property type="evidence" value="ECO:0007669"/>
    <property type="project" value="TreeGrafter"/>
</dbReference>
<sequence>MEGGINPEDAIGFKDCLLLARKNPYVLRLAFSTGIGGLLFYYDTGVISGALLYIRDDFKAVDKQTVLQESIVSMAVAGAIIGAAIGGWLNDRFGRRSTWDLALDAWSCWNTSVISIRSDATASRIPPIAMSQGQSRRSRKDQCFSTITNQNSKKRTCSWCRSSSVPAVCGHKYCDVLQPYNSPPVSAAETYFGGYTCPDYHSAGSASWDCTKCLNASSPSCGFCASTTAKIIECICVGLFDKTVQDACRGEDRLWYRRGCSSRYGWLALIGLALNIIFFSPGMGTVPWIVNSAIYPLRFRGICGGIAATANWISNLIVAQSFISLTQAIRTSWTFLIFGVVSVAALLFVLVSVPETKGLPIEEIEKILERKALQLKFWEKRPDNKNQDVWQK</sequence>
<dbReference type="GO" id="GO:0016020">
    <property type="term" value="C:membrane"/>
    <property type="evidence" value="ECO:0007669"/>
    <property type="project" value="UniProtKB-SubCell"/>
</dbReference>
<keyword evidence="10" id="KW-1185">Reference proteome</keyword>
<evidence type="ECO:0000256" key="3">
    <source>
        <dbReference type="ARBA" id="ARBA00022692"/>
    </source>
</evidence>
<dbReference type="PhylomeDB" id="A0A068UAT3"/>
<evidence type="ECO:0000256" key="7">
    <source>
        <dbReference type="SAM" id="Phobius"/>
    </source>
</evidence>
<feature type="domain" description="Major facilitator superfamily (MFS) profile" evidence="8">
    <location>
        <begin position="1"/>
        <end position="357"/>
    </location>
</feature>
<comment type="subcellular location">
    <subcellularLocation>
        <location evidence="1">Membrane</location>
        <topology evidence="1">Multi-pass membrane protein</topology>
    </subcellularLocation>
</comment>
<feature type="transmembrane region" description="Helical" evidence="7">
    <location>
        <begin position="264"/>
        <end position="290"/>
    </location>
</feature>
<dbReference type="InterPro" id="IPR020846">
    <property type="entry name" value="MFS_dom"/>
</dbReference>
<dbReference type="STRING" id="49390.A0A068UAT3"/>
<dbReference type="AlphaFoldDB" id="A0A068UAT3"/>
<dbReference type="SUPFAM" id="SSF103473">
    <property type="entry name" value="MFS general substrate transporter"/>
    <property type="match status" value="2"/>
</dbReference>
<dbReference type="PANTHER" id="PTHR48020">
    <property type="entry name" value="PROTON MYO-INOSITOL COTRANSPORTER"/>
    <property type="match status" value="1"/>
</dbReference>
<reference evidence="10" key="1">
    <citation type="journal article" date="2014" name="Science">
        <title>The coffee genome provides insight into the convergent evolution of caffeine biosynthesis.</title>
        <authorList>
            <person name="Denoeud F."/>
            <person name="Carretero-Paulet L."/>
            <person name="Dereeper A."/>
            <person name="Droc G."/>
            <person name="Guyot R."/>
            <person name="Pietrella M."/>
            <person name="Zheng C."/>
            <person name="Alberti A."/>
            <person name="Anthony F."/>
            <person name="Aprea G."/>
            <person name="Aury J.M."/>
            <person name="Bento P."/>
            <person name="Bernard M."/>
            <person name="Bocs S."/>
            <person name="Campa C."/>
            <person name="Cenci A."/>
            <person name="Combes M.C."/>
            <person name="Crouzillat D."/>
            <person name="Da Silva C."/>
            <person name="Daddiego L."/>
            <person name="De Bellis F."/>
            <person name="Dussert S."/>
            <person name="Garsmeur O."/>
            <person name="Gayraud T."/>
            <person name="Guignon V."/>
            <person name="Jahn K."/>
            <person name="Jamilloux V."/>
            <person name="Joet T."/>
            <person name="Labadie K."/>
            <person name="Lan T."/>
            <person name="Leclercq J."/>
            <person name="Lepelley M."/>
            <person name="Leroy T."/>
            <person name="Li L.T."/>
            <person name="Librado P."/>
            <person name="Lopez L."/>
            <person name="Munoz A."/>
            <person name="Noel B."/>
            <person name="Pallavicini A."/>
            <person name="Perrotta G."/>
            <person name="Poncet V."/>
            <person name="Pot D."/>
            <person name="Priyono X."/>
            <person name="Rigoreau M."/>
            <person name="Rouard M."/>
            <person name="Rozas J."/>
            <person name="Tranchant-Dubreuil C."/>
            <person name="VanBuren R."/>
            <person name="Zhang Q."/>
            <person name="Andrade A.C."/>
            <person name="Argout X."/>
            <person name="Bertrand B."/>
            <person name="de Kochko A."/>
            <person name="Graziosi G."/>
            <person name="Henry R.J."/>
            <person name="Jayarama X."/>
            <person name="Ming R."/>
            <person name="Nagai C."/>
            <person name="Rounsley S."/>
            <person name="Sankoff D."/>
            <person name="Giuliano G."/>
            <person name="Albert V.A."/>
            <person name="Wincker P."/>
            <person name="Lashermes P."/>
        </authorList>
    </citation>
    <scope>NUCLEOTIDE SEQUENCE [LARGE SCALE GENOMIC DNA]</scope>
    <source>
        <strain evidence="10">cv. DH200-94</strain>
    </source>
</reference>
<dbReference type="Proteomes" id="UP000295252">
    <property type="component" value="Chromosome XI"/>
</dbReference>
<dbReference type="InParanoid" id="A0A068UAT3"/>
<dbReference type="Gene3D" id="1.20.1250.20">
    <property type="entry name" value="MFS general substrate transporter like domains"/>
    <property type="match status" value="2"/>
</dbReference>
<comment type="similarity">
    <text evidence="6">Belongs to the major facilitator superfamily. Phosphate:H(+) symporter (TC 2.A.1.9) family.</text>
</comment>